<sequence>MSDSKALKEISSKFTEDTLTDVVRVVAGRNDVRLVSYKVTSATSPGDNYITCVYRIAVEGTSLDGGQNYSFSVIVKGLPPNLGRRKTFHSTHSFANEVAFYEKVMPKFMEFQKRNNVKNPFNEVPRFYKSLVDGENDFLVLEDLSPEGYQLFSRTKGLDFPHCAKVIHMLGRFHALSYALKDQEPDLYQELVKNSVKETYYLASNKAWYNNLLHRLCLIAMDAISKEYPNTIYEEKLKKFSEDNLYDHLVDLVQRSKEPFGSIGHGDAWACNFLYKYHKESGDGSPKLEKTKMIDFQLARFGSPVLDLSFFIYSCTSQELREAHYEEFYKSLVDGENDFLVLEDLSPEGYQLFSRTKGLDFPHCAKVIHMLGRFHALSYALKDQEPDLYQELVKNSVKETYYLASNKAWYNNLLHRLCLIAMDAISKEYPNTIYEEKLKKFSEDNLYDHLVDLVQRSKEPFGSIGHGDAWACNFLYKYHKESGDGSPKLEKTKMIDFQLARFGSPVLDLSFFIYSCTSQELREAHYEELIKIYHNSLSNFLSEMGLSSEKLFPFKAFKEELVKYSRHGLGFALESVPLSLLESNEAPNIELMEGNLSSEHARGVETTVVFLFIIIVVIQCPWDTDSEYSDAPSERSDHNTHSELSEAENADEDGVQDEDAILDRSNLQNYWYSKSRFKWSKVPPAQSRTRQHHLDMHLPGVIGDARTNKPNELVDAWLLLIDEEMINQEFQMCHSECQEKDLPKEGGATYVKGRWIGNILSCAVSATIQCVRSMLTKQLHVKTVLLRVRHRTNATWPVAFVSMVTNATRRLHWSSTLVHDYSDRYTLISDGSNQLFGTSYLTEAHSLKGVVQKSHIIHCLARSLKERVCCSAPFLRTTVGAGSAS</sequence>
<feature type="domain" description="CHK kinase-like" evidence="2">
    <location>
        <begin position="340"/>
        <end position="543"/>
    </location>
</feature>
<dbReference type="InterPro" id="IPR015897">
    <property type="entry name" value="CHK_kinase-like"/>
</dbReference>
<accession>A0A7R9B3E0</accession>
<dbReference type="AlphaFoldDB" id="A0A7R9B3E0"/>
<dbReference type="EMBL" id="OC005746">
    <property type="protein sequence ID" value="CAD7265609.1"/>
    <property type="molecule type" value="Genomic_DNA"/>
</dbReference>
<dbReference type="SMART" id="SM00587">
    <property type="entry name" value="CHK"/>
    <property type="match status" value="2"/>
</dbReference>
<feature type="compositionally biased region" description="Basic and acidic residues" evidence="1">
    <location>
        <begin position="632"/>
        <end position="644"/>
    </location>
</feature>
<organism evidence="3">
    <name type="scientific">Timema shepardi</name>
    <name type="common">Walking stick</name>
    <dbReference type="NCBI Taxonomy" id="629360"/>
    <lineage>
        <taxon>Eukaryota</taxon>
        <taxon>Metazoa</taxon>
        <taxon>Ecdysozoa</taxon>
        <taxon>Arthropoda</taxon>
        <taxon>Hexapoda</taxon>
        <taxon>Insecta</taxon>
        <taxon>Pterygota</taxon>
        <taxon>Neoptera</taxon>
        <taxon>Polyneoptera</taxon>
        <taxon>Phasmatodea</taxon>
        <taxon>Timematodea</taxon>
        <taxon>Timematoidea</taxon>
        <taxon>Timematidae</taxon>
        <taxon>Timema</taxon>
    </lineage>
</organism>
<feature type="domain" description="CHK kinase-like" evidence="2">
    <location>
        <begin position="139"/>
        <end position="338"/>
    </location>
</feature>
<dbReference type="Gene3D" id="3.90.1200.10">
    <property type="match status" value="2"/>
</dbReference>
<evidence type="ECO:0000256" key="1">
    <source>
        <dbReference type="SAM" id="MobiDB-lite"/>
    </source>
</evidence>
<dbReference type="Pfam" id="PF02958">
    <property type="entry name" value="EcKL"/>
    <property type="match status" value="2"/>
</dbReference>
<dbReference type="PANTHER" id="PTHR11012">
    <property type="entry name" value="PROTEIN KINASE-LIKE DOMAIN-CONTAINING"/>
    <property type="match status" value="1"/>
</dbReference>
<proteinExistence type="predicted"/>
<feature type="region of interest" description="Disordered" evidence="1">
    <location>
        <begin position="627"/>
        <end position="655"/>
    </location>
</feature>
<dbReference type="PANTHER" id="PTHR11012:SF57">
    <property type="entry name" value="LD10016P"/>
    <property type="match status" value="1"/>
</dbReference>
<reference evidence="3" key="1">
    <citation type="submission" date="2020-11" db="EMBL/GenBank/DDBJ databases">
        <authorList>
            <person name="Tran Van P."/>
        </authorList>
    </citation>
    <scope>NUCLEOTIDE SEQUENCE</scope>
</reference>
<name>A0A7R9B3E0_TIMSH</name>
<gene>
    <name evidence="3" type="ORF">TSIB3V08_LOCUS9641</name>
</gene>
<evidence type="ECO:0000313" key="3">
    <source>
        <dbReference type="EMBL" id="CAD7265609.1"/>
    </source>
</evidence>
<feature type="compositionally biased region" description="Acidic residues" evidence="1">
    <location>
        <begin position="645"/>
        <end position="655"/>
    </location>
</feature>
<dbReference type="InterPro" id="IPR004119">
    <property type="entry name" value="EcKL"/>
</dbReference>
<evidence type="ECO:0000259" key="2">
    <source>
        <dbReference type="SMART" id="SM00587"/>
    </source>
</evidence>
<protein>
    <recommendedName>
        <fullName evidence="2">CHK kinase-like domain-containing protein</fullName>
    </recommendedName>
</protein>
<dbReference type="SUPFAM" id="SSF56112">
    <property type="entry name" value="Protein kinase-like (PK-like)"/>
    <property type="match status" value="2"/>
</dbReference>
<dbReference type="InterPro" id="IPR011009">
    <property type="entry name" value="Kinase-like_dom_sf"/>
</dbReference>